<dbReference type="AlphaFoldDB" id="A0A1B4V7K0"/>
<evidence type="ECO:0000313" key="3">
    <source>
        <dbReference type="EMBL" id="BAU49506.1"/>
    </source>
</evidence>
<dbReference type="InterPro" id="IPR011041">
    <property type="entry name" value="Quinoprot_gluc/sorb_DH_b-prop"/>
</dbReference>
<accession>A0A1B4V7K0</accession>
<feature type="signal peptide" evidence="1">
    <location>
        <begin position="1"/>
        <end position="22"/>
    </location>
</feature>
<dbReference type="SUPFAM" id="SSF50952">
    <property type="entry name" value="Soluble quinoprotein glucose dehydrogenase"/>
    <property type="match status" value="1"/>
</dbReference>
<sequence length="389" mass="42494">MTTTQTRSFLLCTWLWAAGADAANCTEPAAGAAIPDIRLEEIASGLSNPVHITGAGDGSGRLYVVEQRGTVRVIENGKLAPDPFLDIRGKVESGGEKGLLSIAFHPKYAENGAFFVDYTTREGGLYSHVSRMARGRDGRADPKSERLLLKIEQPYSNHNGGQLAFGPDGYLYISLGDGGSANDPQEHGQNLETLLGTILRIDVERSDGARPYAIPRDNPFVGRAGAREEIFAYGLRNPWRFSFDAANGRLYAADVGQWAREEINVIEKGGNYGWRVMEGEICTPSIDPNCSTEGYSLPIQTYQTGPLGRSVTGGFVYRGRRSPALCGVYLYGDYVSGNVWGLRYDGNRVTAHRQLLRTQIGISTFGQDDEGELYVADHKSGRIFRIAAR</sequence>
<dbReference type="Pfam" id="PF07995">
    <property type="entry name" value="GSDH"/>
    <property type="match status" value="1"/>
</dbReference>
<evidence type="ECO:0000259" key="2">
    <source>
        <dbReference type="Pfam" id="PF07995"/>
    </source>
</evidence>
<feature type="domain" description="Glucose/Sorbosone dehydrogenase" evidence="2">
    <location>
        <begin position="47"/>
        <end position="385"/>
    </location>
</feature>
<proteinExistence type="predicted"/>
<keyword evidence="1" id="KW-0732">Signal</keyword>
<organism evidence="3 4">
    <name type="scientific">Sulfurifustis variabilis</name>
    <dbReference type="NCBI Taxonomy" id="1675686"/>
    <lineage>
        <taxon>Bacteria</taxon>
        <taxon>Pseudomonadati</taxon>
        <taxon>Pseudomonadota</taxon>
        <taxon>Gammaproteobacteria</taxon>
        <taxon>Acidiferrobacterales</taxon>
        <taxon>Acidiferrobacteraceae</taxon>
        <taxon>Sulfurifustis</taxon>
    </lineage>
</organism>
<name>A0A1B4V7K0_9GAMM</name>
<evidence type="ECO:0000313" key="4">
    <source>
        <dbReference type="Proteomes" id="UP000218899"/>
    </source>
</evidence>
<dbReference type="RefSeq" id="WP_096461899.1">
    <property type="nucleotide sequence ID" value="NZ_AP014936.1"/>
</dbReference>
<dbReference type="OrthoDB" id="9770043at2"/>
<keyword evidence="4" id="KW-1185">Reference proteome</keyword>
<dbReference type="PANTHER" id="PTHR19328:SF75">
    <property type="entry name" value="ALDOSE SUGAR DEHYDROGENASE YLII"/>
    <property type="match status" value="1"/>
</dbReference>
<dbReference type="InterPro" id="IPR012938">
    <property type="entry name" value="Glc/Sorbosone_DH"/>
</dbReference>
<feature type="chain" id="PRO_5008571278" evidence="1">
    <location>
        <begin position="23"/>
        <end position="389"/>
    </location>
</feature>
<gene>
    <name evidence="3" type="ORF">SVA_2958</name>
</gene>
<dbReference type="KEGG" id="sva:SVA_2958"/>
<evidence type="ECO:0000256" key="1">
    <source>
        <dbReference type="SAM" id="SignalP"/>
    </source>
</evidence>
<dbReference type="PANTHER" id="PTHR19328">
    <property type="entry name" value="HEDGEHOG-INTERACTING PROTEIN"/>
    <property type="match status" value="1"/>
</dbReference>
<reference evidence="3 4" key="1">
    <citation type="submission" date="2015-08" db="EMBL/GenBank/DDBJ databases">
        <title>Complete genome sequence of Sulfurifustis variabilis.</title>
        <authorList>
            <person name="Miura A."/>
            <person name="Kojima H."/>
            <person name="Fukui M."/>
        </authorList>
    </citation>
    <scope>NUCLEOTIDE SEQUENCE [LARGE SCALE GENOMIC DNA]</scope>
    <source>
        <strain evidence="4">skN76</strain>
    </source>
</reference>
<dbReference type="Proteomes" id="UP000218899">
    <property type="component" value="Chromosome"/>
</dbReference>
<dbReference type="Gene3D" id="2.120.10.30">
    <property type="entry name" value="TolB, C-terminal domain"/>
    <property type="match status" value="1"/>
</dbReference>
<protein>
    <submittedName>
        <fullName evidence="3">Glucose sorbosone dehydrogenase</fullName>
    </submittedName>
</protein>
<dbReference type="EMBL" id="AP014936">
    <property type="protein sequence ID" value="BAU49506.1"/>
    <property type="molecule type" value="Genomic_DNA"/>
</dbReference>
<dbReference type="InterPro" id="IPR011042">
    <property type="entry name" value="6-blade_b-propeller_TolB-like"/>
</dbReference>